<keyword evidence="11" id="KW-1185">Reference proteome</keyword>
<evidence type="ECO:0000313" key="11">
    <source>
        <dbReference type="Proteomes" id="UP001236369"/>
    </source>
</evidence>
<evidence type="ECO:0000259" key="8">
    <source>
        <dbReference type="Pfam" id="PF02706"/>
    </source>
</evidence>
<dbReference type="Proteomes" id="UP001236369">
    <property type="component" value="Unassembled WGS sequence"/>
</dbReference>
<dbReference type="EMBL" id="JAUSVV010000001">
    <property type="protein sequence ID" value="MDQ0440762.1"/>
    <property type="molecule type" value="Genomic_DNA"/>
</dbReference>
<comment type="subcellular location">
    <subcellularLocation>
        <location evidence="1">Cell membrane</location>
        <topology evidence="1">Multi-pass membrane protein</topology>
    </subcellularLocation>
</comment>
<comment type="caution">
    <text evidence="10">The sequence shown here is derived from an EMBL/GenBank/DDBJ whole genome shotgun (WGS) entry which is preliminary data.</text>
</comment>
<feature type="transmembrane region" description="Helical" evidence="7">
    <location>
        <begin position="35"/>
        <end position="56"/>
    </location>
</feature>
<dbReference type="InterPro" id="IPR050445">
    <property type="entry name" value="Bact_polysacc_biosynth/exp"/>
</dbReference>
<keyword evidence="3 7" id="KW-0812">Transmembrane</keyword>
<feature type="domain" description="Polysaccharide chain length determinant N-terminal" evidence="8">
    <location>
        <begin position="29"/>
        <end position="113"/>
    </location>
</feature>
<dbReference type="PANTHER" id="PTHR32309:SF13">
    <property type="entry name" value="FERRIC ENTEROBACTIN TRANSPORT PROTEIN FEPE"/>
    <property type="match status" value="1"/>
</dbReference>
<evidence type="ECO:0000256" key="3">
    <source>
        <dbReference type="ARBA" id="ARBA00022692"/>
    </source>
</evidence>
<evidence type="ECO:0000313" key="10">
    <source>
        <dbReference type="EMBL" id="MDQ0440762.1"/>
    </source>
</evidence>
<accession>A0ABU0HEL2</accession>
<keyword evidence="4 7" id="KW-1133">Transmembrane helix</keyword>
<dbReference type="InterPro" id="IPR032807">
    <property type="entry name" value="GNVR"/>
</dbReference>
<keyword evidence="5 7" id="KW-0472">Membrane</keyword>
<dbReference type="Gene3D" id="3.40.50.300">
    <property type="entry name" value="P-loop containing nucleotide triphosphate hydrolases"/>
    <property type="match status" value="1"/>
</dbReference>
<name>A0ABU0HEL2_9HYPH</name>
<evidence type="ECO:0000256" key="5">
    <source>
        <dbReference type="ARBA" id="ARBA00023136"/>
    </source>
</evidence>
<dbReference type="Pfam" id="PF13807">
    <property type="entry name" value="GNVR"/>
    <property type="match status" value="1"/>
</dbReference>
<gene>
    <name evidence="10" type="ORF">QO016_000239</name>
</gene>
<proteinExistence type="predicted"/>
<evidence type="ECO:0000259" key="9">
    <source>
        <dbReference type="Pfam" id="PF13807"/>
    </source>
</evidence>
<sequence length="765" mass="80698">MSRIRMRSTPSAFRAARRPEGVTVAQVPQILRRSLAWIVVPTALVAVGAGVFVNVVPPRYTGEAKVILESRETAFTRTAQERPDPSALIDDQAVASQVQVMMSRDIAREAIKRLKLVGNPEFDATADGIGPVQQTLMLLGIGPNPLDRPAEDRVIEAYFDHLLVYPAGKSRIITVEFRSRDAALAAEAANTIAQLYIASLEADKVDTARSASTWLGGNITALRRRVAEAEAKVEAYRAKHGLVATAGVAGQPLTAQQLGELSSQLSQARVLRADIAGRVAAIKDLLKDGRAYEITDVANNEMLRRTIENRITVRAQLALESRTLLPAHPRIKELKAQLEDLDAQIKNAADRAVRILENDAKIADARVASLQAAVDGQQDVVVKGNANEIELRALEREAKVQREQLESYLGRFREASARDAESATPADARIVSRAVTPSVPSFPKKLPIVGFATLVALLLAIGGVLARALLAEPGRAALAPEKRRTGEDKTVEAVSPADSANPFLLPEAMPASKWVAPAESVAEAPVEAAPIADEAETISVSDGAPETATAEPVTALANGFDLAPLLARLSQRPVISGAPDGRLVVLMETEGSGMDGLADALAHAFGRSGSVLVVDVGGPASAAGEPGFTDVVGGDADVVAAIRADGPGGAHHVAAGLAPSEILFDEPEGMAFTLEAMAEAYAWVICRLRPQADAAEMLGLVATLADSVVIASNADPSDDTLADHYATATEAGAGQVLIAQDNPKVMPFRDEEIGGGFIEFQLKAA</sequence>
<dbReference type="InterPro" id="IPR003856">
    <property type="entry name" value="LPS_length_determ_N"/>
</dbReference>
<dbReference type="RefSeq" id="WP_238247536.1">
    <property type="nucleotide sequence ID" value="NZ_BPQX01000011.1"/>
</dbReference>
<feature type="domain" description="Tyrosine-protein kinase G-rich" evidence="9">
    <location>
        <begin position="393"/>
        <end position="468"/>
    </location>
</feature>
<dbReference type="Pfam" id="PF02706">
    <property type="entry name" value="Wzz"/>
    <property type="match status" value="1"/>
</dbReference>
<dbReference type="PANTHER" id="PTHR32309">
    <property type="entry name" value="TYROSINE-PROTEIN KINASE"/>
    <property type="match status" value="1"/>
</dbReference>
<reference evidence="10 11" key="1">
    <citation type="submission" date="2023-07" db="EMBL/GenBank/DDBJ databases">
        <title>Genomic Encyclopedia of Type Strains, Phase IV (KMG-IV): sequencing the most valuable type-strain genomes for metagenomic binning, comparative biology and taxonomic classification.</title>
        <authorList>
            <person name="Goeker M."/>
        </authorList>
    </citation>
    <scope>NUCLEOTIDE SEQUENCE [LARGE SCALE GENOMIC DNA]</scope>
    <source>
        <strain evidence="10 11">DSM 19562</strain>
    </source>
</reference>
<evidence type="ECO:0000256" key="7">
    <source>
        <dbReference type="SAM" id="Phobius"/>
    </source>
</evidence>
<evidence type="ECO:0000256" key="2">
    <source>
        <dbReference type="ARBA" id="ARBA00022475"/>
    </source>
</evidence>
<protein>
    <submittedName>
        <fullName evidence="10">Uncharacterized protein involved in exopolysaccharide biosynthesis</fullName>
    </submittedName>
</protein>
<keyword evidence="6" id="KW-0175">Coiled coil</keyword>
<evidence type="ECO:0000256" key="1">
    <source>
        <dbReference type="ARBA" id="ARBA00004651"/>
    </source>
</evidence>
<evidence type="ECO:0000256" key="6">
    <source>
        <dbReference type="SAM" id="Coils"/>
    </source>
</evidence>
<feature type="coiled-coil region" evidence="6">
    <location>
        <begin position="331"/>
        <end position="411"/>
    </location>
</feature>
<keyword evidence="2" id="KW-1003">Cell membrane</keyword>
<evidence type="ECO:0000256" key="4">
    <source>
        <dbReference type="ARBA" id="ARBA00022989"/>
    </source>
</evidence>
<dbReference type="InterPro" id="IPR027417">
    <property type="entry name" value="P-loop_NTPase"/>
</dbReference>
<organism evidence="10 11">
    <name type="scientific">Methylobacterium persicinum</name>
    <dbReference type="NCBI Taxonomy" id="374426"/>
    <lineage>
        <taxon>Bacteria</taxon>
        <taxon>Pseudomonadati</taxon>
        <taxon>Pseudomonadota</taxon>
        <taxon>Alphaproteobacteria</taxon>
        <taxon>Hyphomicrobiales</taxon>
        <taxon>Methylobacteriaceae</taxon>
        <taxon>Methylobacterium</taxon>
    </lineage>
</organism>